<gene>
    <name evidence="2" type="ORF">RHS03_08166</name>
</gene>
<evidence type="ECO:0000313" key="2">
    <source>
        <dbReference type="EMBL" id="KAF8694557.1"/>
    </source>
</evidence>
<feature type="region of interest" description="Disordered" evidence="1">
    <location>
        <begin position="1121"/>
        <end position="1150"/>
    </location>
</feature>
<dbReference type="PANTHER" id="PTHR31912:SF34">
    <property type="entry name" value="NOTOCHORD-RELATED PROTEIN"/>
    <property type="match status" value="1"/>
</dbReference>
<evidence type="ECO:0000256" key="1">
    <source>
        <dbReference type="SAM" id="MobiDB-lite"/>
    </source>
</evidence>
<dbReference type="Proteomes" id="UP000602905">
    <property type="component" value="Unassembled WGS sequence"/>
</dbReference>
<proteinExistence type="predicted"/>
<comment type="caution">
    <text evidence="2">The sequence shown here is derived from an EMBL/GenBank/DDBJ whole genome shotgun (WGS) entry which is preliminary data.</text>
</comment>
<evidence type="ECO:0008006" key="4">
    <source>
        <dbReference type="Google" id="ProtNLM"/>
    </source>
</evidence>
<feature type="compositionally biased region" description="Polar residues" evidence="1">
    <location>
        <begin position="179"/>
        <end position="192"/>
    </location>
</feature>
<evidence type="ECO:0000313" key="3">
    <source>
        <dbReference type="Proteomes" id="UP000602905"/>
    </source>
</evidence>
<feature type="non-terminal residue" evidence="2">
    <location>
        <position position="1216"/>
    </location>
</feature>
<accession>A0A8H7HL54</accession>
<dbReference type="AlphaFoldDB" id="A0A8H7HL54"/>
<feature type="compositionally biased region" description="Low complexity" evidence="1">
    <location>
        <begin position="155"/>
        <end position="168"/>
    </location>
</feature>
<feature type="region of interest" description="Disordered" evidence="1">
    <location>
        <begin position="121"/>
        <end position="192"/>
    </location>
</feature>
<dbReference type="PANTHER" id="PTHR31912">
    <property type="entry name" value="IP13529P"/>
    <property type="match status" value="1"/>
</dbReference>
<organism evidence="2 3">
    <name type="scientific">Rhizoctonia solani</name>
    <dbReference type="NCBI Taxonomy" id="456999"/>
    <lineage>
        <taxon>Eukaryota</taxon>
        <taxon>Fungi</taxon>
        <taxon>Dikarya</taxon>
        <taxon>Basidiomycota</taxon>
        <taxon>Agaricomycotina</taxon>
        <taxon>Agaricomycetes</taxon>
        <taxon>Cantharellales</taxon>
        <taxon>Ceratobasidiaceae</taxon>
        <taxon>Rhizoctonia</taxon>
    </lineage>
</organism>
<sequence>MPLPAPLSTLSSYVTVGFSTARCSACRDTFGNPLEINKNGVRKHIDLAAHITNVTGLKRLRNSGIVQPPKSNLPRVKADTAVDTPTFGFSSSAPLVPESDVPSDSFEDFLTILKHLTPLYDAPNPGDTLRSTSDDLFEDCITHGPPVPEQHGMASDNNNEQQSEQSGSDSEEEGYESPQAPQTQYRTQPNAPSDQWFPYESFAMFLADILFSSRRLHFSREQMRAILKFARATGGQNIPRLSTLQRAQEKLKARMGNPTHWHVAPGGSVFHLNKIAETLKLDMANPHLRPHMNFLPHMEGKHMSQAWHGFKMVHEVSDSVLTPFLRVGDRIYYVNELVRRKNDFFIPLRWITRGHLKELYVIGYHVIQLPSGLVVQSEKRRSVKVSTFLETFTEMQQQGAIPMFSDASAGFRAKMPHPLCAVAGSRPVYSIPLIIFMDDASGNTSKQWNKHWSCYLSNAALPREVLQAEYNVRFVSTLPHATPSELMHGIRSSIDNAFHNPTVAFDCLNHEEVLIRPFPLFWAGDNPMQAEHCSSSGLASNKFCRTCEVGGDTNFKQSIEGYRTLFKPGATRTVTKTRQLIDKRLEMALKPRMIQKVKDHVSDSGIKDPVAQPLIDRILTLGKDLLKADENGSCRPAQEVEDILKVEVATARKNGYINPLLDMEALGVDIHLDTPTKILHTVLLGVVKYFWAQSVFVLEKDKKLDLLASRLALVSTIGLDIPPLNASYICQYRGSLIGKHFKAIVQVMPFVTYDLFVGNTHLMTAWLLLGRLTSMLWYPVINDIDVYLNELRELIHDFLLLTAECSPSIMILKPKFHFLVHLPAYIRRFGPALLFSTERFESFNGGHWKEGQQWVRASPAVRTYPAKNLIFNTTHARAKTSPVRWLGLAQVIGASHLDAPGIPNNTYIPAVSLVSQSGDVVKAGSDILLQDRSFGHVRAIFIHRLGSGNNVNYVLIQRYKLGEQKHRLLDMPVLSRSDSIAYVPAAEVECLVNLQHDCATTRKCGCTKVTYEVQERETTSRTLLCVNHSDEIHFIINIHVLHNSLQLRQAIPPELYSRKTQLLDEEAIFSTAVEKMRTNRAEKARITAAKRAAKAMVEEAIAGSTGDEANVPPGLVTETAAAAATSTSTSTTTTAQLRKRKNTTSSDASAHVTQRQSVGCVYTVMRPSYLEMREFMCSSFLHYPPHLALARARQSPISRILSVFDVLTGFSRPLYS</sequence>
<dbReference type="OrthoDB" id="2246127at2759"/>
<feature type="compositionally biased region" description="Low complexity" evidence="1">
    <location>
        <begin position="1121"/>
        <end position="1135"/>
    </location>
</feature>
<dbReference type="EMBL" id="JACYCD010000421">
    <property type="protein sequence ID" value="KAF8694557.1"/>
    <property type="molecule type" value="Genomic_DNA"/>
</dbReference>
<reference evidence="2" key="1">
    <citation type="submission" date="2020-09" db="EMBL/GenBank/DDBJ databases">
        <title>Comparative genome analyses of four rice-infecting Rhizoctonia solani isolates reveal extensive enrichment of homogalacturonan modification genes.</title>
        <authorList>
            <person name="Lee D.-Y."/>
            <person name="Jeon J."/>
            <person name="Kim K.-T."/>
            <person name="Cheong K."/>
            <person name="Song H."/>
            <person name="Choi G."/>
            <person name="Ko J."/>
            <person name="Opiyo S.O."/>
            <person name="Zuo S."/>
            <person name="Madhav S."/>
            <person name="Lee Y.-H."/>
            <person name="Wang G.-L."/>
        </authorList>
    </citation>
    <scope>NUCLEOTIDE SEQUENCE</scope>
    <source>
        <strain evidence="2">AG1-IA WGL</strain>
    </source>
</reference>
<name>A0A8H7HL54_9AGAM</name>
<protein>
    <recommendedName>
        <fullName evidence="4">C2H2-type domain-containing protein</fullName>
    </recommendedName>
</protein>